<evidence type="ECO:0000313" key="2">
    <source>
        <dbReference type="EMBL" id="MBB5404693.1"/>
    </source>
</evidence>
<sequence length="113" mass="11371">MKPLVKLAAFVAAIAFAAPITVFAAANAAANHPLTRAEVREQLVEIEAAGYNPARANPREYPADIQAAEAKVAAQHGDTSGVGGVISGASAAGGHAYTSEAARTGPGSVYFGH</sequence>
<dbReference type="InterPro" id="IPR025421">
    <property type="entry name" value="DUF4148"/>
</dbReference>
<reference evidence="2 3" key="1">
    <citation type="submission" date="2020-08" db="EMBL/GenBank/DDBJ databases">
        <title>Genomic Encyclopedia of Type Strains, Phase IV (KMG-V): Genome sequencing to study the core and pangenomes of soil and plant-associated prokaryotes.</title>
        <authorList>
            <person name="Whitman W."/>
        </authorList>
    </citation>
    <scope>NUCLEOTIDE SEQUENCE [LARGE SCALE GENOMIC DNA]</scope>
    <source>
        <strain evidence="2 3">JPY162</strain>
    </source>
</reference>
<protein>
    <recommendedName>
        <fullName evidence="4">DUF4148 domain-containing protein</fullName>
    </recommendedName>
</protein>
<evidence type="ECO:0000313" key="3">
    <source>
        <dbReference type="Proteomes" id="UP000592820"/>
    </source>
</evidence>
<dbReference type="EMBL" id="JACHDE010000022">
    <property type="protein sequence ID" value="MBB5404693.1"/>
    <property type="molecule type" value="Genomic_DNA"/>
</dbReference>
<dbReference type="Pfam" id="PF13663">
    <property type="entry name" value="DUF4148"/>
    <property type="match status" value="1"/>
</dbReference>
<accession>A0A7W8LDL4</accession>
<dbReference type="AlphaFoldDB" id="A0A7W8LDL4"/>
<evidence type="ECO:0000256" key="1">
    <source>
        <dbReference type="SAM" id="SignalP"/>
    </source>
</evidence>
<proteinExistence type="predicted"/>
<keyword evidence="1" id="KW-0732">Signal</keyword>
<feature type="chain" id="PRO_5030842152" description="DUF4148 domain-containing protein" evidence="1">
    <location>
        <begin position="25"/>
        <end position="113"/>
    </location>
</feature>
<name>A0A7W8LDL4_9BURK</name>
<evidence type="ECO:0008006" key="4">
    <source>
        <dbReference type="Google" id="ProtNLM"/>
    </source>
</evidence>
<feature type="signal peptide" evidence="1">
    <location>
        <begin position="1"/>
        <end position="24"/>
    </location>
</feature>
<comment type="caution">
    <text evidence="2">The sequence shown here is derived from an EMBL/GenBank/DDBJ whole genome shotgun (WGS) entry which is preliminary data.</text>
</comment>
<dbReference type="RefSeq" id="WP_184228426.1">
    <property type="nucleotide sequence ID" value="NZ_JACHDE010000022.1"/>
</dbReference>
<organism evidence="2 3">
    <name type="scientific">Paraburkholderia youngii</name>
    <dbReference type="NCBI Taxonomy" id="2782701"/>
    <lineage>
        <taxon>Bacteria</taxon>
        <taxon>Pseudomonadati</taxon>
        <taxon>Pseudomonadota</taxon>
        <taxon>Betaproteobacteria</taxon>
        <taxon>Burkholderiales</taxon>
        <taxon>Burkholderiaceae</taxon>
        <taxon>Paraburkholderia</taxon>
    </lineage>
</organism>
<dbReference type="Proteomes" id="UP000592820">
    <property type="component" value="Unassembled WGS sequence"/>
</dbReference>
<gene>
    <name evidence="2" type="ORF">HDG41_006789</name>
</gene>